<evidence type="ECO:0000259" key="17">
    <source>
        <dbReference type="PROSITE" id="PS50853"/>
    </source>
</evidence>
<feature type="domain" description="VWFA" evidence="15">
    <location>
        <begin position="2240"/>
        <end position="2412"/>
    </location>
</feature>
<dbReference type="SMART" id="SM00131">
    <property type="entry name" value="KU"/>
    <property type="match status" value="2"/>
</dbReference>
<evidence type="ECO:0000256" key="11">
    <source>
        <dbReference type="ARBA" id="ARBA00043858"/>
    </source>
</evidence>
<feature type="domain" description="VWFA" evidence="15">
    <location>
        <begin position="251"/>
        <end position="424"/>
    </location>
</feature>
<feature type="domain" description="VWFA" evidence="15">
    <location>
        <begin position="2635"/>
        <end position="2807"/>
    </location>
</feature>
<evidence type="ECO:0000256" key="8">
    <source>
        <dbReference type="ARBA" id="ARBA00023157"/>
    </source>
</evidence>
<dbReference type="FunFam" id="4.10.410.10:FF:000020">
    <property type="entry name" value="Collagen, type VI, alpha 3"/>
    <property type="match status" value="2"/>
</dbReference>
<feature type="domain" description="VWFA" evidence="15">
    <location>
        <begin position="2043"/>
        <end position="2215"/>
    </location>
</feature>
<dbReference type="SUPFAM" id="SSF57362">
    <property type="entry name" value="BPTI-like"/>
    <property type="match status" value="2"/>
</dbReference>
<feature type="domain" description="VWFA" evidence="15">
    <location>
        <begin position="5598"/>
        <end position="5770"/>
    </location>
</feature>
<evidence type="ECO:0000256" key="7">
    <source>
        <dbReference type="ARBA" id="ARBA00023119"/>
    </source>
</evidence>
<feature type="domain" description="VWFA" evidence="15">
    <location>
        <begin position="656"/>
        <end position="833"/>
    </location>
</feature>
<dbReference type="FunFam" id="3.40.50.410:FF:000004">
    <property type="entry name" value="collagen alpha-6(VI) chain"/>
    <property type="match status" value="1"/>
</dbReference>
<keyword evidence="4 14" id="KW-0732">Signal</keyword>
<feature type="domain" description="VWFA" evidence="15">
    <location>
        <begin position="6204"/>
        <end position="6376"/>
    </location>
</feature>
<dbReference type="PANTHER" id="PTHR24020">
    <property type="entry name" value="COLLAGEN ALPHA"/>
    <property type="match status" value="1"/>
</dbReference>
<dbReference type="FunFam" id="3.40.50.410:FF:000021">
    <property type="entry name" value="Collagen, type VI, alpha 3"/>
    <property type="match status" value="1"/>
</dbReference>
<dbReference type="PRINTS" id="PR00453">
    <property type="entry name" value="VWFADOMAIN"/>
</dbReference>
<evidence type="ECO:0000256" key="1">
    <source>
        <dbReference type="ARBA" id="ARBA00004498"/>
    </source>
</evidence>
<feature type="domain" description="VWFA" evidence="15">
    <location>
        <begin position="6403"/>
        <end position="6579"/>
    </location>
</feature>
<dbReference type="PROSITE" id="PS00280">
    <property type="entry name" value="BPTI_KUNITZ_1"/>
    <property type="match status" value="2"/>
</dbReference>
<evidence type="ECO:0000256" key="10">
    <source>
        <dbReference type="ARBA" id="ARBA00023278"/>
    </source>
</evidence>
<evidence type="ECO:0000256" key="3">
    <source>
        <dbReference type="ARBA" id="ARBA00022530"/>
    </source>
</evidence>
<reference evidence="19" key="1">
    <citation type="submission" date="2025-08" db="UniProtKB">
        <authorList>
            <consortium name="RefSeq"/>
        </authorList>
    </citation>
    <scope>IDENTIFICATION</scope>
</reference>
<dbReference type="InterPro" id="IPR002223">
    <property type="entry name" value="Kunitz_BPTI"/>
</dbReference>
<feature type="domain" description="VWFA" evidence="15">
    <location>
        <begin position="5795"/>
        <end position="5971"/>
    </location>
</feature>
<dbReference type="SUPFAM" id="SSF49265">
    <property type="entry name" value="Fibronectin type III"/>
    <property type="match status" value="1"/>
</dbReference>
<feature type="domain" description="VWFA" evidence="15">
    <location>
        <begin position="3623"/>
        <end position="3795"/>
    </location>
</feature>
<feature type="region of interest" description="Disordered" evidence="13">
    <location>
        <begin position="6805"/>
        <end position="7133"/>
    </location>
</feature>
<feature type="domain" description="VWFA" evidence="15">
    <location>
        <begin position="1649"/>
        <end position="1825"/>
    </location>
</feature>
<dbReference type="RefSeq" id="XP_055361169.1">
    <property type="nucleotide sequence ID" value="XM_055505194.1"/>
</dbReference>
<feature type="compositionally biased region" description="Gly residues" evidence="13">
    <location>
        <begin position="7014"/>
        <end position="7023"/>
    </location>
</feature>
<dbReference type="CDD" id="cd22635">
    <property type="entry name" value="Kunitz_papilin"/>
    <property type="match status" value="1"/>
</dbReference>
<dbReference type="CDD" id="cd22629">
    <property type="entry name" value="Kunitz_collagen_alpha3_VI"/>
    <property type="match status" value="1"/>
</dbReference>
<dbReference type="InterPro" id="IPR050525">
    <property type="entry name" value="ECM_Assembly_Org"/>
</dbReference>
<evidence type="ECO:0000259" key="16">
    <source>
        <dbReference type="PROSITE" id="PS50279"/>
    </source>
</evidence>
<protein>
    <submittedName>
        <fullName evidence="19">Uncharacterized protein col6a3 isoform X3</fullName>
    </submittedName>
</protein>
<dbReference type="InterPro" id="IPR013783">
    <property type="entry name" value="Ig-like_fold"/>
</dbReference>
<feature type="domain" description="VWFA" evidence="15">
    <location>
        <begin position="3228"/>
        <end position="3404"/>
    </location>
</feature>
<dbReference type="Pfam" id="PF00014">
    <property type="entry name" value="Kunitz_BPTI"/>
    <property type="match status" value="2"/>
</dbReference>
<feature type="domain" description="VWFA" evidence="15">
    <location>
        <begin position="4215"/>
        <end position="4387"/>
    </location>
</feature>
<evidence type="ECO:0000256" key="2">
    <source>
        <dbReference type="ARBA" id="ARBA00022525"/>
    </source>
</evidence>
<dbReference type="Pfam" id="PF00092">
    <property type="entry name" value="VWA"/>
    <property type="match status" value="35"/>
</dbReference>
<organism evidence="18 19">
    <name type="scientific">Betta splendens</name>
    <name type="common">Siamese fighting fish</name>
    <dbReference type="NCBI Taxonomy" id="158456"/>
    <lineage>
        <taxon>Eukaryota</taxon>
        <taxon>Metazoa</taxon>
        <taxon>Chordata</taxon>
        <taxon>Craniata</taxon>
        <taxon>Vertebrata</taxon>
        <taxon>Euteleostomi</taxon>
        <taxon>Actinopterygii</taxon>
        <taxon>Neopterygii</taxon>
        <taxon>Teleostei</taxon>
        <taxon>Neoteleostei</taxon>
        <taxon>Acanthomorphata</taxon>
        <taxon>Anabantaria</taxon>
        <taxon>Anabantiformes</taxon>
        <taxon>Anabantoidei</taxon>
        <taxon>Osphronemidae</taxon>
        <taxon>Betta</taxon>
    </lineage>
</organism>
<feature type="domain" description="Fibronectin type-III" evidence="17">
    <location>
        <begin position="7641"/>
        <end position="7732"/>
    </location>
</feature>
<dbReference type="CTD" id="1293"/>
<dbReference type="PROSITE" id="PS50853">
    <property type="entry name" value="FN3"/>
    <property type="match status" value="1"/>
</dbReference>
<keyword evidence="8" id="KW-1015">Disulfide bond</keyword>
<feature type="domain" description="VWFA" evidence="15">
    <location>
        <begin position="4808"/>
        <end position="4980"/>
    </location>
</feature>
<feature type="domain" description="VWFA" evidence="15">
    <location>
        <begin position="2833"/>
        <end position="3005"/>
    </location>
</feature>
<gene>
    <name evidence="19" type="primary">col6a3</name>
</gene>
<feature type="compositionally biased region" description="Gly residues" evidence="13">
    <location>
        <begin position="6806"/>
        <end position="6821"/>
    </location>
</feature>
<dbReference type="InterPro" id="IPR036880">
    <property type="entry name" value="Kunitz_BPTI_sf"/>
</dbReference>
<dbReference type="GO" id="GO:0005589">
    <property type="term" value="C:collagen type VI trimer"/>
    <property type="evidence" value="ECO:0007669"/>
    <property type="project" value="UniProtKB-ARBA"/>
</dbReference>
<feature type="compositionally biased region" description="Gly residues" evidence="13">
    <location>
        <begin position="7091"/>
        <end position="7100"/>
    </location>
</feature>
<evidence type="ECO:0000256" key="4">
    <source>
        <dbReference type="ARBA" id="ARBA00022729"/>
    </source>
</evidence>
<feature type="domain" description="VWFA" evidence="15">
    <location>
        <begin position="1050"/>
        <end position="1222"/>
    </location>
</feature>
<feature type="domain" description="VWFA" evidence="15">
    <location>
        <begin position="3820"/>
        <end position="3992"/>
    </location>
</feature>
<feature type="domain" description="VWFA" evidence="15">
    <location>
        <begin position="7382"/>
        <end position="7580"/>
    </location>
</feature>
<comment type="similarity">
    <text evidence="12">Belongs to the type VI collagen family.</text>
</comment>
<comment type="function">
    <text evidence="11">Collagen VI acts as a cell-binding protein.</text>
</comment>
<dbReference type="InterPro" id="IPR036465">
    <property type="entry name" value="vWFA_dom_sf"/>
</dbReference>
<proteinExistence type="inferred from homology"/>
<dbReference type="FunFam" id="3.40.50.410:FF:000003">
    <property type="entry name" value="Collagen type VI alpha 3 chain"/>
    <property type="match status" value="32"/>
</dbReference>
<feature type="domain" description="VWFA" evidence="15">
    <location>
        <begin position="5203"/>
        <end position="5375"/>
    </location>
</feature>
<dbReference type="CDD" id="cd00063">
    <property type="entry name" value="FN3"/>
    <property type="match status" value="1"/>
</dbReference>
<evidence type="ECO:0000256" key="13">
    <source>
        <dbReference type="SAM" id="MobiDB-lite"/>
    </source>
</evidence>
<feature type="signal peptide" evidence="14">
    <location>
        <begin position="1"/>
        <end position="26"/>
    </location>
</feature>
<dbReference type="PROSITE" id="PS50234">
    <property type="entry name" value="VWFA"/>
    <property type="match status" value="35"/>
</dbReference>
<feature type="domain" description="VWFA" evidence="15">
    <location>
        <begin position="1454"/>
        <end position="1626"/>
    </location>
</feature>
<keyword evidence="7" id="KW-0176">Collagen</keyword>
<dbReference type="Proteomes" id="UP000515150">
    <property type="component" value="Chromosome 21"/>
</dbReference>
<dbReference type="CDD" id="cd01450">
    <property type="entry name" value="vWFA_subfamily_ECM"/>
    <property type="match status" value="2"/>
</dbReference>
<keyword evidence="3" id="KW-0272">Extracellular matrix</keyword>
<feature type="domain" description="VWFA" evidence="15">
    <location>
        <begin position="3030"/>
        <end position="3202"/>
    </location>
</feature>
<dbReference type="GO" id="GO:0004867">
    <property type="term" value="F:serine-type endopeptidase inhibitor activity"/>
    <property type="evidence" value="ECO:0007669"/>
    <property type="project" value="InterPro"/>
</dbReference>
<sequence length="7909" mass="861631">MRQYRLLPLCALLGVLFAGLLPKLDAQEARDISKDCAQGFPADMYFLVDSSWSMGEENFDHVRRFLYSLIQSLHQVGGDRFKFALVQYNNRPETEFQLNTYPTTQGVLAHIKAMPYRGGGTRTGLGLEFLTRTHLTTASGSRAVEGVAQVVVVLTDGRSQDDASEPAQVLQMAGVEVFAVGVQNAVDLELREMASRPYESHVFSIDSFLTLRDIIQDLVVGLCSTVGQPGGASVANESPVTGGGTEQDSADLVFLIDGSENVGAPNFPAVLDLVLRIIERLDVGRNTVRVALALYNTDPQIKFYLNRYDSKSRVLEAVKGLTFSGGDESNLGSALEEVAESLLSETAGGRAEEGVPQILVVISAGQSTDDTGAGTRALKMAGVVTLGVAIGDIATTDLEAVATDKSFVILAPNFRAVANMVDQLLHYINGVIQRNLLFENEFTEVLEVGKRDIIFLIDSTMGATVISSLREFIKQFVETRPIGPDKVQIGVAQFGNTPRVVMDLNSHGSREELVAALPTLRPRPGSTVNIGAALDFVRMNMLQPAKGSRIQQRVPQLLMLFTSKSSSDSVEEPAKALHRMGVLTLAAGSRGVDVNQMKQIAFVERVVFMTKDLRALTRNPREILDALTTLAGEVTEVPTESEVEITTVQTQKVVRDIVFLVDGSNYIGRSNFPYIRDFMINVVNQLEIRPDRVQIGLLQFAETPKVEFYLNNYSNRQDVVNKIYQLRLTGGSVLNTGAAMNYALSTMFQPSTGSRRRQGVQQVLVLITGGPSQDEVKRVADQLALEGVLTFTVSSGQADEELLKTAAFVPDLAYHETSFSDLPAMAETIMPKLITVVGDTDVTAGVPKIERDVAFLIDGTDNVREGFAAIRDFIIKIIEPLNIGNDMVQISVVQHSERPTPSFYLNTYQTKDEVIRAINAMTPAGGQTLNTGAALTYMKNTILSGRHGSRAAQNVPQFLIVLTASRSRDNVREPAGALKTEGVVPFGVGVKDADPKQIEAISHNPSFAFNVKEFSELSTIPQRLNNYVSLPSEHLTEVLEKVQSDAPKRDIVFLLDGSDNTINGFPEIKLFMKSIVESLFVSDIKDRVSVVQFADNSEVNFYLNSHQTKTDIMNAMDNIRHKGGSSINIGGALQFVRHSVFTSSTGSRRLEGVPQILILLSSKPSTDNVRGPAFALKEHEIISVGVGIGDAELSELEMVAFNPGFTYKVADFSKLPSIQSQLVASLNIHKAAKETVTGISDLVVELESPQRDIVFLLDGSDDTRSGFSAMKGFVQRVVQTLNVGENKDRVSVVQYSRIPQMHFNLRTYTEKANILNALQELNHLGGRPLNTGAALDFVRNNAFTDSSGSRREDGIPQILILLSGGRSQDNVASAAAALKQEKVVPFCVGTRNADILQLQMIAFNPSYAFNVPRFDDFGSIHTQLVSFVKRVPRQQPRIKSQEVLGLADHSDQHDIVFLLDSSDDMQNEYQTILGFVERIIEKFSVDENKNRISVVQYSGQPYVEFFLNTHKTQQNVMRNVRRLRHKGGRPLNTGAALQYVKDNVFESSSGSRHLQGVHQFLLLLTGGRSNDDVKNAVKSLKGIGVTSIVVGTKNADILEIQTISQDTGRAFLSTDSSDLSSIEKEIYSAIQKGATPTLNPTLNDVYRRDVVFVLDASDDTLPSFPAIKDFVQRIVENLKIGENRDRVAVVQYSNKAETNFDLSRHSTDVDVLGAVRDLHHKGGYTRNIGTALEYARVNIFTSVSESRLLEGVSQILILLSGGRSGDDIRTPVSMLKENGVICIAIGTKDADTIELQTISYEPKYAVSVTDFENLLTAKENVLSLLRDSSYHADELASSKGSDSKKHDIVFLIDGSYDSQKGFETIRGFIEKFVRSLNLGENRDQVAVVQYSRDTRVNFYLNSYSSKNDVLNSIRTMSHKSGRPLNIGRALAFVRDNVFAGSVGGRSIELVPQFLYVFSGGRSWDDVRGPAQSLKENGIKTITFGTKNSDTLEMQTISYTPAHYFFVTEFENLQNMQPSVEATMRGTQENPEISTVIVDTTKKDIVFLLDDSDSTRSGFPAMRDFVERVVDRLNVGENKDRVCVVQYSRNAQVHFYLNTFKTKQDVVESVRGLRHRGGRPLNTGAALQFVRDNVITNSTGSRRPQGVPQILLLLNGGKSFDDVDAPASALKQQGVFVIGIGTRSSDSRELQRISHDPSHALLVSEFTDLPTLQEQLSSAMSSVPTRSTPTIIVDRKPAGKDVVFLLDGSDGTRAGFAAMRDFVQRVVETLSVDDNKDRVSVVQYSRDPAVQFYLNTYATKSEILDTVRGLRHKGGRPLNTGAALQYLRDNVFTASAGSRLLERVPQVLILLSGGRSSDSVEAAASALKQLGIQTFAIGTRGADRSELQKLSQRPTDAILVSEFTDLPSVQKQLQTSVEAVSEEVAPKLPTVPVDIAKKDIVFLLDDSDSTRSGFPAMRDFVEGVVDRLNVGENKDRVSVVQYSRDAEVHFYLNRFKTKQDVVDSVRGLRHRGGRPLNTGAALQFVRNNVITNSSGSRRPQGVPQILLLLNGGKSVDDVDAPASALKQQGVFVIGIGTRSSDSRELQRISHDPSHALLVSEFTDLPTIQEQLSSAMSSVPTRSTPTIIVDRKPAGKDVVFLLDGSDGTRAGFAAMRDFVQRVVETLSVDDNKDRVSVVQYSRDPAVQFYLNTYATKSEILDTVRGLRHKGGKPLNTGAALQYLRDNVFTASAGSRLLERVPQVLILLSGGRSSDSVEAAASALKQLGIQTFAIGTRGADRSELQKLSHRPTDAILVSEFTDLPSVQKQLQTSVEAVSEEVAPKLPTVHVDTAKKDIVFLLDDSDSTRSGFPAMRDFVERVVDRLNVGENKDRVSVVQYSRDAEVHFYLNTFKTKQDVVDSVRGLRHRGGRPLNTGAALQFVRNNVITNSSGSRRPQGVPQILLLLNGGKSVDDVDAPASALKQQGVFVIGIGTRSSDSRELQRISHDPSHALLVSEFTDLPTIQEQLSSAMSSVPTRSTPTIIVDRKPAGKDVVFLLDGSDGTRAGFAAMRDFVQRVVETLSVDDNKDRVSVVQYSRDPAVQFYLNTYATKSEILDTVRGLRHKGGRPLNTGAALQYLRDNVFTASAGSRLLERVPQVLILLSGGRSSDSVEAAASALKQLGIQTFAIGTRGADRSELQKLSHRPTDAILVSEFTDLPSVQKQLQTSVEAVSEEVAPELPTVPVDTAKKDIVFLLDDSDSTRSGFPAMRDFVERVVDRLNVGENKDRVSVVQYSRDAEVHFYLNTFKTKQDVVDSVRGLRHRGGRPLNTGAALQFVRNNVITNSSGSRRPQGVPQILLLLNGGKSVDDVDAPASALKQQGVFVIGIGTRSSDSRELQRISHDPSHALLVSEFTDLPIIQEQLSSAMSSVPTRSTPTIIVDRKPAGKDVVFLLDGSDGTRAGFAAMRDFVQRVVETLSVDDNKDRVSVVQYSRDPAVQFYLNTYATKSEILDTVRGLRHKGGRPLNTGAALQYLRDNVFTASAGSRLLERVPQVLILLSGGRSSDSVEAAASALKQLGIQTFAIGTRGADRSELQKLSHRPTDAILVSEFTDLPSVQKQLQTSVEAVSEEVAPELPTVPVDTAKKDIVFLLDDSDSTRSGFPAMRDFVERVVDRLNVGENKDRVSVVQYSRDAEVHFYLNTFKTKQDVVDSVRGLRHRGGRPLNTGAALQFVRNNVITNSSGSRRPQGVPQILLLLNGGKSFDDVDAPASALKQQGVFVIGIGTRSSDSRELQRISHDPSHALLVSEFTDLPTIQEQLSSAMSSVPTRSTPTIIVDRKPAGKDVVFLLDGSDGTRAGFAAMRDFVQRVVETLSVDDNKDRVSVVQYSRDPAVQFYLNTYATKSEILDTVRGLRHKGGRPLNTGAALQYLRDNVFTASAGSRLLERVPQVLILLSGGRSSDSVEAAASALKQLGIQTFAIGTRGADRSELQKLSHRPTDAILVSEFTDLPSVQKQLQTSVEAVSEEVAPELPTVPVDTAKKDIVFLLDDSDSTRSGFPAMRDFVERVVDRLNVGENKDRVSVVQYSRDAEVHFYLNTFKTKQDVVDSVRGLRHRGGRPLNTGAALQFVRNNVITNSSGSRRPQGVPQILLLLNGGKSVDDVDAPASALKQQGVFVIGIGTRSSDSRELQRISHDPSHALLVSEFTDLPTIQEQLSSAMSSVPTRSTPTIIVDRKPAGKDVVFLLDGSDGTRAGFAAMRDFVQRVVETLSVDDNKDRVSVVQYSRDPAVQFYLNTYATKSEILDTVRGLRHKGGRPLNTGAALQYLRDNVFTASAGSRLLERVPQVLILLSGGRSSDSVEAAASALKQLGIQTFAIGTRGADRSELQKLSHRPTDAILVSEFTDLPSVQKQLQTSVEAVSEEVAPELPTVPVDTAKKDIVFLLDDSDSTRSGFPAMRDFVERVVDRLNVGENKDRVSVVQYSRDAEVHFYLNTFKTKQDVVDSVRGLRHRGGRPLNTGAALQFVRNNVITNSSGSRRPQGVPQILLLLNGGKSVDDVDAPASALKQQGVFVIGIGTRSSDSRELQRISHDPSHALLVSEFTDLPTIQEQLSSAMSSAPTRSTPTIIVDRKPAGKDVVFLLDGSDGTRAGFAAMRDFVQRVVETLSVDDNKDRVSVVQYSRDPAVQFYLNTYATKSEILDTVRGLRHKGGRPLNTGAALQYLRDNVFTASAGSRLLERVPQVLILLSGGRSSDSVEAAASALKQLGIQTFAIGTRGADRSELQKLSHRPTDAILVSEFTDLPSVQKQLQTSVEAVSEEVAPELPTVPVDTAKKDIVFLLDDSDSTRSGFPAMRDFVERVVDRLNVGENKDRVSVVQYSRDAEVHFYLNTFKTKQDVVDSVRGLRHRGGRPLNTGAALQFVRNNVITNSSGSRRPQGVPQILLLLNGGKSVDDVDAPASALKQQGVFVIGIGTRSSDSRELQRISHDPSHALLVSEFTDLPTIQEQLSSAMSSVPTRSTPTIIVDRKPAGKDVVFLLDGSDGTRAGFAAMRDFVQRVVETLSVDDNKDRVSVVQYSRDPAVQFYLNTYATESEILDTVRGLRHKGGRPLNTGAALQYLRDNVFTASAGSRLLERVPQVLILLSGGRSSDNVEAAASALKQLGIQTFAIGTRGADRSELQKLSHRPTDAILVSEFTDLPSVQKQLQTSVEAVSEEVAPELPTVPVDTAKKDIVFLLDDSDSTRSGFPAMLDFVERVVDRLNVGENKDRVSVVQYSRDAEVHFYLNTFKTKQDVVDSVRGLRHRGGRPLNTGAALQFVRNNVITNSSGSRRPQGVPQILLLLNGGKSFDDVDAPASALKQQGVFVIGIGTRSSDSRELQRISHDPSHALLVSEFTDLPTIQEQLSSALTSAPTRSTPTIIVGRKPAGKDVVFLLDGSDGTRAGFAAMRDFVQRVVETLSVDDNKDRVSMVQYSRDPAVQFYLNTYATKSEILDTVRGLRHKGGRPLNTGAALQYLRDNVFTASAGSRLLERVPQVLILLSGGRSSDSVEAAASALKQLGVQTFAVGTRGADRSELQKLSHRPTDAILVSEFTDLPSVQKQLQTSVEAVSEEVAPELPTVPVDTAKKDVVFLLDASDSTRSGFPAMRDFVERVVDRLNVGENKDRVSVVQYSRDAEVHFYLNTFKTKQDVVDSVRGLRHRGGRPLNTGAALQFVRNNVITNSSGSRRPQGVPQILLLLNGGKSFDDVDAPASVLKQQGVFVIGIGIRSSDSGELQRISHDPSNALLVSEFTDLPTIQEQLSSAMSSVPTRSTPTIIAESQGPRKDIVFIVDGSDAVGREFPIIKEFMRRIVENLNVGENKIRIGVVQYGDSAQTDIYLNTHTTKEGVLNAVKGLRQRGGRQRNLGRALQMVGQVVLTPARGGRKREGVPQFVIVVASGASTDDITGAATTLKQSRVIPFSIGTRDVNPTELQVVSYVAHFAVTVDDLPGLYTVQESLINTLTEMSDDDITRMRPEFPRYDGITPTSPGEKRDVVFLIDGTTAVRSEFPAIREMIRRVVEKLDIGLDNIRVSVVQYSEEPKAEFLLNEFSTKDEVRQAVARLRNKGGNLLNTGRALEWVSRNIYQRSAGSRIEEGVPQFLILVTGGKSADDVSTSADQLKRNRIAPLAIGSRNTDLDELKQISLKPELVYRVESFQQLPRVETQLIDSVKTISTTEIISSYVPETAVTVNLGRKDIIFLIDGSDVTGPAGIAHIRDFILNIVKQLDVRPDQVRVAVVQYADKIQTEFSLKSHNNKEGVISAIKRLRQMGGRSSDLANAIDYILKNELKPAAGARPVEASQHLVVLTGGRSSQDVSLYGPLLKGSRVNCVGIGAGGADKRQLTQITTTAEDVLQVPAFRGLSSVQERLIVRLGETMIEETPTDRETDPSPPKKADIVFLVDSSINLGQEHFNDVMAFIINLIDLFFTERDNPRIGLAHYAADVTDAFYLNTYKNKDDVINAIGQAEYKGGNKINTGAAIRHIQNVHFTKEKGSRMDEGTPQILMVITGGKSADDSKTAALGLKKKGVRVFAIGVGNIEDELENLASQSSTVARAVNFQELSELNEQILETLNDQMKGEECVEVADVPRTCNVEVLVGFDVSAQNIFSAQTNLQSKMGAILQRISKMAAISCSLGQIPSVQVGMLAMDSASEPVQVDFTDNADELFEAFRDLRNRGPFVLNGKTISAYNNMFKARQDNIVKVVIHLTDGLDAPYAEMKRQVEELRVSGVDGFILVGLERVPKFEDALLLEFGRGFRYTRPLRVNIMDLDYELMEELDNIAERSCCGVPCKCTGTRGDRGGVGFAGTKGGPGLSGSQGHPGDEGGPGERGPPGVNGTQGFQGCPGQRGVKGSRGYSGENGETGEIGLDGINGEEGKSGVAGPLGDRGNPGRRGPKGAKGQKGDGGEMGIRGDPGTSGKDNSQRGPKGEPGDAGPPGEPGEDGQRGVLGERGRLGGDGRRGAPGSPGVAGRPGGEGVQGEPGIGGSRGPPGPMGTPGSRGEDGNPGPRGPGGKTGPGGEKGRRGALGRKGEPGEPGPKGVVGPLGPRGEPGEDGRDGFGVPGPKGRKGDEGFPGFPGPKGAAGDPGSNGGPGPHGKPGQRGVSGNIGPSGQKGEDGYPGPYGQKGPRGPGVVQCDLVKKIRENCPCCSGQQECPLFPTELAFALDVSQGVSPTAFNNMRDTVLRIVRDITISESNCPRGARVAVTLYNNKVITEVRFADALKKRALLQRIEGLQNPVTGQQRSLNTAMSFVAQNTFKRVRSGFLMRKVAIFFVGGEAGQAQALTNAALRLHDAGIATLFLVGREDRALRRALQFNNTALGQVIVLPNAGSTQYTSVIQKVMNCHVCLDVCSPDSMCDYVPGLAGRDRRSFTTDVDIDLAFMLDSSESTYPTVFTEIKRYIAHMVEHLEVSSNPISSVNHARVSVVQQAPYEYLQNKTGSPIHVDFGLTEHQSAQDIVKYLLEKTPQLEGGRALGAAIESTVEEVFQKAPLQRDRKVLVLFVTGSVEEEEEQLVRIATEVKCNGFFLVIMGVGDKLSAGDARVLFRMASEPSDVFFKRLDSISHFYDKHLLTFGQLLPKYISIENAFYMSPEVSKNCKWFQGDQPLKNPFTSPQQKERTHQKHHETHQEVHHRKHNDGHELHVSNVTSSSLKLRWSSPDTKVLIYFEIVVTRLPHHTLVLKTNVSTTGISVDNLESNQSYHAVVTGYTSEGQVVSILKGIITTKTAEQKPASQSNTGVNTPPMAKPETVNELADPCSLDYDPGMPCKDYQAKWFFDRKNGICTQFWYGGCGGNENRFNTETLCLKHCMRSVLEPQAKVQPVEQVASLPDPASSTVVDICQLPKEEGACAKFVLKWHYDAPSKSCTRFWYGGCGGNHNRFDTYEQCVKACGKTAPVQQGTMAAIRT</sequence>
<evidence type="ECO:0000256" key="9">
    <source>
        <dbReference type="ARBA" id="ARBA00023180"/>
    </source>
</evidence>
<dbReference type="PANTHER" id="PTHR24020:SF86">
    <property type="entry name" value="COLLAGEN, TYPE VI, ALPHA 4"/>
    <property type="match status" value="1"/>
</dbReference>
<feature type="compositionally biased region" description="Gly residues" evidence="13">
    <location>
        <begin position="6975"/>
        <end position="6993"/>
    </location>
</feature>
<keyword evidence="2" id="KW-0964">Secreted</keyword>
<evidence type="ECO:0000256" key="6">
    <source>
        <dbReference type="ARBA" id="ARBA00022889"/>
    </source>
</evidence>
<feature type="compositionally biased region" description="Low complexity" evidence="13">
    <location>
        <begin position="7042"/>
        <end position="7052"/>
    </location>
</feature>
<keyword evidence="5" id="KW-0677">Repeat</keyword>
<evidence type="ECO:0000313" key="19">
    <source>
        <dbReference type="RefSeq" id="XP_055361169.1"/>
    </source>
</evidence>
<evidence type="ECO:0000259" key="15">
    <source>
        <dbReference type="PROSITE" id="PS50234"/>
    </source>
</evidence>
<dbReference type="SUPFAM" id="SSF53300">
    <property type="entry name" value="vWA-like"/>
    <property type="match status" value="36"/>
</dbReference>
<dbReference type="GO" id="GO:0007155">
    <property type="term" value="P:cell adhesion"/>
    <property type="evidence" value="ECO:0007669"/>
    <property type="project" value="UniProtKB-KW"/>
</dbReference>
<dbReference type="Gene3D" id="4.10.410.10">
    <property type="entry name" value="Pancreatic trypsin inhibitor Kunitz domain"/>
    <property type="match status" value="2"/>
</dbReference>
<dbReference type="InterPro" id="IPR003961">
    <property type="entry name" value="FN3_dom"/>
</dbReference>
<dbReference type="PRINTS" id="PR00759">
    <property type="entry name" value="BASICPTASE"/>
</dbReference>
<feature type="domain" description="BPTI/Kunitz inhibitor" evidence="16">
    <location>
        <begin position="7843"/>
        <end position="7893"/>
    </location>
</feature>
<dbReference type="InterPro" id="IPR036116">
    <property type="entry name" value="FN3_sf"/>
</dbReference>
<feature type="compositionally biased region" description="Polar residues" evidence="13">
    <location>
        <begin position="7729"/>
        <end position="7743"/>
    </location>
</feature>
<feature type="domain" description="VWFA" evidence="15">
    <location>
        <begin position="5005"/>
        <end position="5177"/>
    </location>
</feature>
<feature type="domain" description="VWFA" evidence="15">
    <location>
        <begin position="4610"/>
        <end position="4782"/>
    </location>
</feature>
<feature type="domain" description="VWFA" evidence="15">
    <location>
        <begin position="1847"/>
        <end position="2019"/>
    </location>
</feature>
<feature type="domain" description="VWFA" evidence="15">
    <location>
        <begin position="7164"/>
        <end position="7307"/>
    </location>
</feature>
<feature type="domain" description="BPTI/Kunitz inhibitor" evidence="16">
    <location>
        <begin position="7760"/>
        <end position="7811"/>
    </location>
</feature>
<evidence type="ECO:0000256" key="12">
    <source>
        <dbReference type="ARBA" id="ARBA00044000"/>
    </source>
</evidence>
<feature type="domain" description="VWFA" evidence="15">
    <location>
        <begin position="4018"/>
        <end position="4190"/>
    </location>
</feature>
<dbReference type="SMART" id="SM00327">
    <property type="entry name" value="VWA"/>
    <property type="match status" value="36"/>
</dbReference>
<feature type="domain" description="VWFA" evidence="15">
    <location>
        <begin position="4413"/>
        <end position="4585"/>
    </location>
</feature>
<feature type="chain" id="PRO_5040771839" evidence="14">
    <location>
        <begin position="27"/>
        <end position="7909"/>
    </location>
</feature>
<feature type="region of interest" description="Disordered" evidence="13">
    <location>
        <begin position="7729"/>
        <end position="7752"/>
    </location>
</feature>
<feature type="domain" description="VWFA" evidence="15">
    <location>
        <begin position="43"/>
        <end position="218"/>
    </location>
</feature>
<name>A0A9W2XHN6_BETSP</name>
<feature type="domain" description="VWFA" evidence="15">
    <location>
        <begin position="3425"/>
        <end position="3597"/>
    </location>
</feature>
<feature type="domain" description="VWFA" evidence="15">
    <location>
        <begin position="6002"/>
        <end position="6178"/>
    </location>
</feature>
<feature type="domain" description="VWFA" evidence="15">
    <location>
        <begin position="5400"/>
        <end position="5572"/>
    </location>
</feature>
<dbReference type="FunFam" id="3.40.50.410:FF:000016">
    <property type="entry name" value="Collagen type VI alpha 3 chain"/>
    <property type="match status" value="1"/>
</dbReference>
<dbReference type="Gene3D" id="3.40.50.410">
    <property type="entry name" value="von Willebrand factor, type A domain"/>
    <property type="match status" value="35"/>
</dbReference>
<dbReference type="Gene3D" id="2.60.40.10">
    <property type="entry name" value="Immunoglobulins"/>
    <property type="match status" value="1"/>
</dbReference>
<dbReference type="GeneID" id="114846827"/>
<feature type="domain" description="VWFA" evidence="15">
    <location>
        <begin position="452"/>
        <end position="627"/>
    </location>
</feature>
<feature type="compositionally biased region" description="Basic and acidic residues" evidence="13">
    <location>
        <begin position="6947"/>
        <end position="6965"/>
    </location>
</feature>
<dbReference type="PROSITE" id="PS50279">
    <property type="entry name" value="BPTI_KUNITZ_2"/>
    <property type="match status" value="2"/>
</dbReference>
<feature type="domain" description="VWFA" evidence="15">
    <location>
        <begin position="852"/>
        <end position="1024"/>
    </location>
</feature>
<dbReference type="InterPro" id="IPR002035">
    <property type="entry name" value="VWF_A"/>
</dbReference>
<evidence type="ECO:0000313" key="18">
    <source>
        <dbReference type="Proteomes" id="UP000515150"/>
    </source>
</evidence>
<feature type="domain" description="VWFA" evidence="15">
    <location>
        <begin position="2438"/>
        <end position="2610"/>
    </location>
</feature>
<comment type="subcellular location">
    <subcellularLocation>
        <location evidence="1">Secreted</location>
        <location evidence="1">Extracellular space</location>
        <location evidence="1">Extracellular matrix</location>
    </subcellularLocation>
</comment>
<feature type="domain" description="VWFA" evidence="15">
    <location>
        <begin position="1252"/>
        <end position="1424"/>
    </location>
</feature>
<keyword evidence="9" id="KW-0325">Glycoprotein</keyword>
<keyword evidence="6" id="KW-0130">Cell adhesion</keyword>
<evidence type="ECO:0000256" key="5">
    <source>
        <dbReference type="ARBA" id="ARBA00022737"/>
    </source>
</evidence>
<keyword evidence="10" id="KW-0379">Hydroxylation</keyword>
<evidence type="ECO:0000256" key="14">
    <source>
        <dbReference type="SAM" id="SignalP"/>
    </source>
</evidence>
<dbReference type="InterPro" id="IPR020901">
    <property type="entry name" value="Prtase_inh_Kunz-CS"/>
</dbReference>
<keyword evidence="18" id="KW-1185">Reference proteome</keyword>
<accession>A0A9W2XHN6</accession>